<dbReference type="Pfam" id="PF00072">
    <property type="entry name" value="Response_reg"/>
    <property type="match status" value="1"/>
</dbReference>
<keyword evidence="14" id="KW-0472">Membrane</keyword>
<comment type="caution">
    <text evidence="20">The sequence shown here is derived from an EMBL/GenBank/DDBJ whole genome shotgun (WGS) entry which is preliminary data.</text>
</comment>
<protein>
    <recommendedName>
        <fullName evidence="3">histidine kinase</fullName>
        <ecNumber evidence="3">2.7.13.3</ecNumber>
    </recommendedName>
</protein>
<dbReference type="Pfam" id="PF00989">
    <property type="entry name" value="PAS"/>
    <property type="match status" value="1"/>
</dbReference>
<keyword evidence="11 14" id="KW-1133">Transmembrane helix</keyword>
<reference evidence="20 21" key="1">
    <citation type="submission" date="2015-11" db="EMBL/GenBank/DDBJ databases">
        <title>Draft Genome Sequence of the Strain BR 10303 (Bradyrhizobium sp.) isolated from nodules of Centrolobium paraense.</title>
        <authorList>
            <person name="Zelli J.E."/>
            <person name="Simoes-Araujo J.L."/>
            <person name="Barauna A.C."/>
            <person name="Silva K."/>
        </authorList>
    </citation>
    <scope>NUCLEOTIDE SEQUENCE [LARGE SCALE GENOMIC DNA]</scope>
    <source>
        <strain evidence="20 21">BR 10303</strain>
    </source>
</reference>
<dbReference type="Pfam" id="PF21623">
    <property type="entry name" value="HK_sensor_dom_bact"/>
    <property type="match status" value="1"/>
</dbReference>
<evidence type="ECO:0000259" key="19">
    <source>
        <dbReference type="PROSITE" id="PS50885"/>
    </source>
</evidence>
<evidence type="ECO:0000259" key="16">
    <source>
        <dbReference type="PROSITE" id="PS50110"/>
    </source>
</evidence>
<dbReference type="InterPro" id="IPR048760">
    <property type="entry name" value="VP0354-like_sensor_dom"/>
</dbReference>
<accession>A0A109JH29</accession>
<dbReference type="SUPFAM" id="SSF55874">
    <property type="entry name" value="ATPase domain of HSP90 chaperone/DNA topoisomerase II/histidine kinase"/>
    <property type="match status" value="1"/>
</dbReference>
<dbReference type="Proteomes" id="UP000057737">
    <property type="component" value="Unassembled WGS sequence"/>
</dbReference>
<dbReference type="InterPro" id="IPR013767">
    <property type="entry name" value="PAS_fold"/>
</dbReference>
<gene>
    <name evidence="20" type="ORF">AS156_16830</name>
</gene>
<evidence type="ECO:0000256" key="4">
    <source>
        <dbReference type="ARBA" id="ARBA00022475"/>
    </source>
</evidence>
<dbReference type="SUPFAM" id="SSF47384">
    <property type="entry name" value="Homodimeric domain of signal transducing histidine kinase"/>
    <property type="match status" value="1"/>
</dbReference>
<dbReference type="Pfam" id="PF00512">
    <property type="entry name" value="HisKA"/>
    <property type="match status" value="1"/>
</dbReference>
<keyword evidence="9" id="KW-0418">Kinase</keyword>
<evidence type="ECO:0000256" key="8">
    <source>
        <dbReference type="ARBA" id="ARBA00022741"/>
    </source>
</evidence>
<feature type="domain" description="PAC" evidence="18">
    <location>
        <begin position="492"/>
        <end position="544"/>
    </location>
</feature>
<dbReference type="PROSITE" id="PS50112">
    <property type="entry name" value="PAS"/>
    <property type="match status" value="2"/>
</dbReference>
<dbReference type="PANTHER" id="PTHR43065">
    <property type="entry name" value="SENSOR HISTIDINE KINASE"/>
    <property type="match status" value="1"/>
</dbReference>
<feature type="transmembrane region" description="Helical" evidence="14">
    <location>
        <begin position="6"/>
        <end position="27"/>
    </location>
</feature>
<dbReference type="CDD" id="cd00082">
    <property type="entry name" value="HisKA"/>
    <property type="match status" value="1"/>
</dbReference>
<dbReference type="PROSITE" id="PS50113">
    <property type="entry name" value="PAC"/>
    <property type="match status" value="2"/>
</dbReference>
<dbReference type="GO" id="GO:0005886">
    <property type="term" value="C:plasma membrane"/>
    <property type="evidence" value="ECO:0007669"/>
    <property type="project" value="UniProtKB-SubCell"/>
</dbReference>
<evidence type="ECO:0000259" key="18">
    <source>
        <dbReference type="PROSITE" id="PS50113"/>
    </source>
</evidence>
<dbReference type="PANTHER" id="PTHR43065:SF49">
    <property type="entry name" value="HISTIDINE KINASE"/>
    <property type="match status" value="1"/>
</dbReference>
<dbReference type="GO" id="GO:0000155">
    <property type="term" value="F:phosphorelay sensor kinase activity"/>
    <property type="evidence" value="ECO:0007669"/>
    <property type="project" value="InterPro"/>
</dbReference>
<feature type="transmembrane region" description="Helical" evidence="14">
    <location>
        <begin position="326"/>
        <end position="345"/>
    </location>
</feature>
<evidence type="ECO:0000259" key="15">
    <source>
        <dbReference type="PROSITE" id="PS50109"/>
    </source>
</evidence>
<evidence type="ECO:0000313" key="21">
    <source>
        <dbReference type="Proteomes" id="UP000057737"/>
    </source>
</evidence>
<dbReference type="InterPro" id="IPR036890">
    <property type="entry name" value="HATPase_C_sf"/>
</dbReference>
<dbReference type="SMART" id="SM00448">
    <property type="entry name" value="REC"/>
    <property type="match status" value="1"/>
</dbReference>
<evidence type="ECO:0000256" key="11">
    <source>
        <dbReference type="ARBA" id="ARBA00022989"/>
    </source>
</evidence>
<evidence type="ECO:0000256" key="6">
    <source>
        <dbReference type="ARBA" id="ARBA00022679"/>
    </source>
</evidence>
<keyword evidence="6" id="KW-0808">Transferase</keyword>
<evidence type="ECO:0000256" key="13">
    <source>
        <dbReference type="PROSITE-ProRule" id="PRU00169"/>
    </source>
</evidence>
<proteinExistence type="predicted"/>
<dbReference type="InterPro" id="IPR001789">
    <property type="entry name" value="Sig_transdc_resp-reg_receiver"/>
</dbReference>
<organism evidence="20 21">
    <name type="scientific">Bradyrhizobium macuxiense</name>
    <dbReference type="NCBI Taxonomy" id="1755647"/>
    <lineage>
        <taxon>Bacteria</taxon>
        <taxon>Pseudomonadati</taxon>
        <taxon>Pseudomonadota</taxon>
        <taxon>Alphaproteobacteria</taxon>
        <taxon>Hyphomicrobiales</taxon>
        <taxon>Nitrobacteraceae</taxon>
        <taxon>Bradyrhizobium</taxon>
    </lineage>
</organism>
<dbReference type="Pfam" id="PF02518">
    <property type="entry name" value="HATPase_c"/>
    <property type="match status" value="1"/>
</dbReference>
<evidence type="ECO:0000256" key="2">
    <source>
        <dbReference type="ARBA" id="ARBA00004651"/>
    </source>
</evidence>
<feature type="domain" description="PAS" evidence="17">
    <location>
        <begin position="545"/>
        <end position="596"/>
    </location>
</feature>
<dbReference type="SMART" id="SM00091">
    <property type="entry name" value="PAS"/>
    <property type="match status" value="2"/>
</dbReference>
<dbReference type="Gene3D" id="6.10.340.10">
    <property type="match status" value="1"/>
</dbReference>
<dbReference type="InterPro" id="IPR003661">
    <property type="entry name" value="HisK_dim/P_dom"/>
</dbReference>
<dbReference type="InterPro" id="IPR036097">
    <property type="entry name" value="HisK_dim/P_sf"/>
</dbReference>
<keyword evidence="21" id="KW-1185">Reference proteome</keyword>
<dbReference type="InterPro" id="IPR003594">
    <property type="entry name" value="HATPase_dom"/>
</dbReference>
<dbReference type="InterPro" id="IPR029151">
    <property type="entry name" value="Sensor-like_sf"/>
</dbReference>
<dbReference type="EMBL" id="LNCU01000104">
    <property type="protein sequence ID" value="KWV48987.1"/>
    <property type="molecule type" value="Genomic_DNA"/>
</dbReference>
<evidence type="ECO:0000256" key="5">
    <source>
        <dbReference type="ARBA" id="ARBA00022553"/>
    </source>
</evidence>
<keyword evidence="12" id="KW-0902">Two-component regulatory system</keyword>
<feature type="domain" description="Response regulatory" evidence="16">
    <location>
        <begin position="927"/>
        <end position="1042"/>
    </location>
</feature>
<feature type="domain" description="HAMP" evidence="19">
    <location>
        <begin position="346"/>
        <end position="397"/>
    </location>
</feature>
<keyword evidence="5 13" id="KW-0597">Phosphoprotein</keyword>
<comment type="subcellular location">
    <subcellularLocation>
        <location evidence="2">Cell membrane</location>
        <topology evidence="2">Multi-pass membrane protein</topology>
    </subcellularLocation>
</comment>
<name>A0A109JH29_9BRAD</name>
<dbReference type="GO" id="GO:0005524">
    <property type="term" value="F:ATP binding"/>
    <property type="evidence" value="ECO:0007669"/>
    <property type="project" value="UniProtKB-KW"/>
</dbReference>
<evidence type="ECO:0000256" key="14">
    <source>
        <dbReference type="SAM" id="Phobius"/>
    </source>
</evidence>
<dbReference type="PROSITE" id="PS50110">
    <property type="entry name" value="RESPONSE_REGULATORY"/>
    <property type="match status" value="1"/>
</dbReference>
<dbReference type="Gene3D" id="3.40.50.2300">
    <property type="match status" value="1"/>
</dbReference>
<feature type="modified residue" description="4-aspartylphosphate" evidence="13">
    <location>
        <position position="977"/>
    </location>
</feature>
<dbReference type="AlphaFoldDB" id="A0A109JH29"/>
<dbReference type="SUPFAM" id="SSF103190">
    <property type="entry name" value="Sensory domain-like"/>
    <property type="match status" value="1"/>
</dbReference>
<feature type="domain" description="PAC" evidence="18">
    <location>
        <begin position="621"/>
        <end position="671"/>
    </location>
</feature>
<dbReference type="EC" id="2.7.13.3" evidence="3"/>
<dbReference type="OrthoDB" id="9796100at2"/>
<evidence type="ECO:0000256" key="10">
    <source>
        <dbReference type="ARBA" id="ARBA00022840"/>
    </source>
</evidence>
<keyword evidence="10" id="KW-0067">ATP-binding</keyword>
<dbReference type="NCBIfam" id="TIGR00229">
    <property type="entry name" value="sensory_box"/>
    <property type="match status" value="2"/>
</dbReference>
<evidence type="ECO:0000256" key="7">
    <source>
        <dbReference type="ARBA" id="ARBA00022692"/>
    </source>
</evidence>
<dbReference type="InterPro" id="IPR000700">
    <property type="entry name" value="PAS-assoc_C"/>
</dbReference>
<dbReference type="InterPro" id="IPR004358">
    <property type="entry name" value="Sig_transdc_His_kin-like_C"/>
</dbReference>
<evidence type="ECO:0000256" key="12">
    <source>
        <dbReference type="ARBA" id="ARBA00023012"/>
    </source>
</evidence>
<dbReference type="CDD" id="cd18773">
    <property type="entry name" value="PDC1_HK_sensor"/>
    <property type="match status" value="1"/>
</dbReference>
<dbReference type="SUPFAM" id="SSF55785">
    <property type="entry name" value="PYP-like sensor domain (PAS domain)"/>
    <property type="match status" value="2"/>
</dbReference>
<dbReference type="SUPFAM" id="SSF52172">
    <property type="entry name" value="CheY-like"/>
    <property type="match status" value="1"/>
</dbReference>
<dbReference type="CDD" id="cd06225">
    <property type="entry name" value="HAMP"/>
    <property type="match status" value="1"/>
</dbReference>
<dbReference type="Gene3D" id="3.30.565.10">
    <property type="entry name" value="Histidine kinase-like ATPase, C-terminal domain"/>
    <property type="match status" value="1"/>
</dbReference>
<dbReference type="InterPro" id="IPR035965">
    <property type="entry name" value="PAS-like_dom_sf"/>
</dbReference>
<keyword evidence="8" id="KW-0547">Nucleotide-binding</keyword>
<evidence type="ECO:0000313" key="20">
    <source>
        <dbReference type="EMBL" id="KWV48987.1"/>
    </source>
</evidence>
<dbReference type="InterPro" id="IPR001610">
    <property type="entry name" value="PAC"/>
</dbReference>
<evidence type="ECO:0000256" key="3">
    <source>
        <dbReference type="ARBA" id="ARBA00012438"/>
    </source>
</evidence>
<keyword evidence="7 14" id="KW-0812">Transmembrane</keyword>
<dbReference type="GO" id="GO:0006355">
    <property type="term" value="P:regulation of DNA-templated transcription"/>
    <property type="evidence" value="ECO:0007669"/>
    <property type="project" value="InterPro"/>
</dbReference>
<feature type="domain" description="Histidine kinase" evidence="15">
    <location>
        <begin position="684"/>
        <end position="907"/>
    </location>
</feature>
<dbReference type="PRINTS" id="PR00344">
    <property type="entry name" value="BCTRLSENSOR"/>
</dbReference>
<dbReference type="CDD" id="cd00130">
    <property type="entry name" value="PAS"/>
    <property type="match status" value="2"/>
</dbReference>
<dbReference type="InterPro" id="IPR011006">
    <property type="entry name" value="CheY-like_superfamily"/>
</dbReference>
<evidence type="ECO:0000259" key="17">
    <source>
        <dbReference type="PROSITE" id="PS50112"/>
    </source>
</evidence>
<sequence>MTLTTRLAVAMIALVAIAVSAVGWLSYRSLEQAIVPRMMERIEADARFAASVLEVRARTTPGDVTTLQSLTAIGGLMRARLNGGVDPTDGTTEAVWRERLENRFAALMALKPAYALRFIGIADGHRELVRIDRSGPNGEVRIVPEAELTQVGDAPYFRDAINLAGGDIYVSPIRLIEHDGTVVTPHVAIMTIAKPVRTPDGKPFGIIVIDADMRAALDNVRASARPGERVFVVDAKGNYLVNPDRKREFGAQTGTPANWQHDLPFLSTALGTTQSVAKIVTNDPMREDCVVALAPVLLAGRQWVAVINAVPNSVFMAPAAAIRNSSILVGLLAVLGAGALAWLIARSLTRPITQLTAAVEHVGEKGTAAIPVNAGGETGVLARAFVRVMDEANAKTVALEREAAERRRTEAARDHHAEREHLYASAVESSNDAIITMSLQGTITGWNPAAERLYGYSADEAVGRNISLIVPPDRRAEMDDIIRRTGRDERIEQNETVRLRKDGSTVDVSLSIAPIKALSGAVIGIAKSTYDMTESRKSEESLRESAQLARGIIDGSLDAFVQINQFGVIRDWNTQAEAIFGWTREEAIGRNAFELMGRPGGPLRTALAGFLSSGGELVRQPRREAQIWRRDGSEFTAELSISALKTRDGFVFNGFIRDLTEKIAAEDRIRQSEKMEAVGQLTGGIAHDFNNILTVITGTIEILSDAVKNQPQLAAITRMIDEAASRGADLTQQLLAFARKQPLEPREIDVNALIIDTTKLLRRTLGEQVEIQSAFEDEACLAVVDPNRLSNALLNLALNARDAMPQGGRLTIETSSVVLDETYAGSHGDVRPGSYAMIAVSDTGSGIAADMLDKVFDPFFTSKGTGKGTGLGLSMVYGFVKQSAGHIKIYSEQGHGTTIRMYLPAASGAAVAVEETTSLELVGGNETILVVEDDKLVRDYVLAQLHGLGYVTLEAAGANEALATVAAGKPFDLLFTDVIMPGLNGRQLAEQIFTMKPDLKVLYTSGYTENAIIHHGRLDEGVLLLPKPYRKSELAAMIRKALADQV</sequence>
<dbReference type="SMART" id="SM00387">
    <property type="entry name" value="HATPase_c"/>
    <property type="match status" value="1"/>
</dbReference>
<evidence type="ECO:0000256" key="1">
    <source>
        <dbReference type="ARBA" id="ARBA00000085"/>
    </source>
</evidence>
<dbReference type="Pfam" id="PF13426">
    <property type="entry name" value="PAS_9"/>
    <property type="match status" value="1"/>
</dbReference>
<keyword evidence="4" id="KW-1003">Cell membrane</keyword>
<feature type="domain" description="PAS" evidence="17">
    <location>
        <begin position="419"/>
        <end position="489"/>
    </location>
</feature>
<dbReference type="RefSeq" id="WP_066512907.1">
    <property type="nucleotide sequence ID" value="NZ_LNCU01000104.1"/>
</dbReference>
<dbReference type="PROSITE" id="PS50109">
    <property type="entry name" value="HIS_KIN"/>
    <property type="match status" value="1"/>
</dbReference>
<dbReference type="InterPro" id="IPR003660">
    <property type="entry name" value="HAMP_dom"/>
</dbReference>
<dbReference type="Gene3D" id="3.30.450.20">
    <property type="entry name" value="PAS domain"/>
    <property type="match status" value="3"/>
</dbReference>
<comment type="catalytic activity">
    <reaction evidence="1">
        <text>ATP + protein L-histidine = ADP + protein N-phospho-L-histidine.</text>
        <dbReference type="EC" id="2.7.13.3"/>
    </reaction>
</comment>
<evidence type="ECO:0000256" key="9">
    <source>
        <dbReference type="ARBA" id="ARBA00022777"/>
    </source>
</evidence>
<dbReference type="SMART" id="SM00086">
    <property type="entry name" value="PAC"/>
    <property type="match status" value="2"/>
</dbReference>
<dbReference type="Gene3D" id="1.10.287.130">
    <property type="match status" value="1"/>
</dbReference>
<dbReference type="InterPro" id="IPR005467">
    <property type="entry name" value="His_kinase_dom"/>
</dbReference>
<dbReference type="SMART" id="SM00388">
    <property type="entry name" value="HisKA"/>
    <property type="match status" value="1"/>
</dbReference>
<dbReference type="PROSITE" id="PS50885">
    <property type="entry name" value="HAMP"/>
    <property type="match status" value="1"/>
</dbReference>
<dbReference type="InterPro" id="IPR000014">
    <property type="entry name" value="PAS"/>
</dbReference>